<proteinExistence type="predicted"/>
<evidence type="ECO:0000313" key="3">
    <source>
        <dbReference type="Proteomes" id="UP000008062"/>
    </source>
</evidence>
<dbReference type="PANTHER" id="PTHR10622:SF10">
    <property type="entry name" value="HET DOMAIN-CONTAINING PROTEIN"/>
    <property type="match status" value="1"/>
</dbReference>
<dbReference type="EMBL" id="CM001209">
    <property type="protein sequence ID" value="EGP82389.1"/>
    <property type="molecule type" value="Genomic_DNA"/>
</dbReference>
<evidence type="ECO:0000313" key="2">
    <source>
        <dbReference type="EMBL" id="EGP82389.1"/>
    </source>
</evidence>
<dbReference type="STRING" id="336722.F9XQN1"/>
<sequence length="120" mass="14208">MRLLNVNNYKFAEFRNDDLPKYVIASHRWVEGCEVTLQDLRDRQNTDKSGYKKIIDFAKYVKEHIPGVEWLWVDTYYINKDSDPELSRSLNLMFDWYSNAVLCIAYLADVKEAEDRSAFA</sequence>
<dbReference type="InParanoid" id="F9XQN1"/>
<accession>F9XQN1</accession>
<organism evidence="2 3">
    <name type="scientific">Zymoseptoria tritici (strain CBS 115943 / IPO323)</name>
    <name type="common">Speckled leaf blotch fungus</name>
    <name type="synonym">Septoria tritici</name>
    <dbReference type="NCBI Taxonomy" id="336722"/>
    <lineage>
        <taxon>Eukaryota</taxon>
        <taxon>Fungi</taxon>
        <taxon>Dikarya</taxon>
        <taxon>Ascomycota</taxon>
        <taxon>Pezizomycotina</taxon>
        <taxon>Dothideomycetes</taxon>
        <taxon>Dothideomycetidae</taxon>
        <taxon>Mycosphaerellales</taxon>
        <taxon>Mycosphaerellaceae</taxon>
        <taxon>Zymoseptoria</taxon>
    </lineage>
</organism>
<dbReference type="Pfam" id="PF06985">
    <property type="entry name" value="HET"/>
    <property type="match status" value="1"/>
</dbReference>
<dbReference type="KEGG" id="ztr:MYCGRDRAFT_51587"/>
<dbReference type="RefSeq" id="XP_003847413.1">
    <property type="nucleotide sequence ID" value="XM_003847365.1"/>
</dbReference>
<dbReference type="AlphaFoldDB" id="F9XQN1"/>
<keyword evidence="3" id="KW-1185">Reference proteome</keyword>
<dbReference type="Proteomes" id="UP000008062">
    <property type="component" value="Chromosome 14"/>
</dbReference>
<feature type="domain" description="Heterokaryon incompatibility" evidence="1">
    <location>
        <begin position="22"/>
        <end position="114"/>
    </location>
</feature>
<dbReference type="PANTHER" id="PTHR10622">
    <property type="entry name" value="HET DOMAIN-CONTAINING PROTEIN"/>
    <property type="match status" value="1"/>
</dbReference>
<name>F9XQN1_ZYMTI</name>
<dbReference type="GeneID" id="13400552"/>
<reference evidence="2 3" key="1">
    <citation type="journal article" date="2011" name="PLoS Genet.">
        <title>Finished genome of the fungal wheat pathogen Mycosphaerella graminicola reveals dispensome structure, chromosome plasticity, and stealth pathogenesis.</title>
        <authorList>
            <person name="Goodwin S.B."/>
            <person name="Ben M'barek S."/>
            <person name="Dhillon B."/>
            <person name="Wittenberg A.H.J."/>
            <person name="Crane C.F."/>
            <person name="Hane J.K."/>
            <person name="Foster A.J."/>
            <person name="Van der Lee T.A.J."/>
            <person name="Grimwood J."/>
            <person name="Aerts A."/>
            <person name="Antoniw J."/>
            <person name="Bailey A."/>
            <person name="Bluhm B."/>
            <person name="Bowler J."/>
            <person name="Bristow J."/>
            <person name="van der Burgt A."/>
            <person name="Canto-Canche B."/>
            <person name="Churchill A.C.L."/>
            <person name="Conde-Ferraez L."/>
            <person name="Cools H.J."/>
            <person name="Coutinho P.M."/>
            <person name="Csukai M."/>
            <person name="Dehal P."/>
            <person name="De Wit P."/>
            <person name="Donzelli B."/>
            <person name="van de Geest H.C."/>
            <person name="van Ham R.C.H.J."/>
            <person name="Hammond-Kosack K.E."/>
            <person name="Henrissat B."/>
            <person name="Kilian A."/>
            <person name="Kobayashi A.K."/>
            <person name="Koopmann E."/>
            <person name="Kourmpetis Y."/>
            <person name="Kuzniar A."/>
            <person name="Lindquist E."/>
            <person name="Lombard V."/>
            <person name="Maliepaard C."/>
            <person name="Martins N."/>
            <person name="Mehrabi R."/>
            <person name="Nap J.P.H."/>
            <person name="Ponomarenko A."/>
            <person name="Rudd J.J."/>
            <person name="Salamov A."/>
            <person name="Schmutz J."/>
            <person name="Schouten H.J."/>
            <person name="Shapiro H."/>
            <person name="Stergiopoulos I."/>
            <person name="Torriani S.F.F."/>
            <person name="Tu H."/>
            <person name="de Vries R.P."/>
            <person name="Waalwijk C."/>
            <person name="Ware S.B."/>
            <person name="Wiebenga A."/>
            <person name="Zwiers L.-H."/>
            <person name="Oliver R.P."/>
            <person name="Grigoriev I.V."/>
            <person name="Kema G.H.J."/>
        </authorList>
    </citation>
    <scope>NUCLEOTIDE SEQUENCE [LARGE SCALE GENOMIC DNA]</scope>
    <source>
        <strain evidence="3">CBS 115943 / IPO323</strain>
    </source>
</reference>
<evidence type="ECO:0000259" key="1">
    <source>
        <dbReference type="Pfam" id="PF06985"/>
    </source>
</evidence>
<protein>
    <recommendedName>
        <fullName evidence="1">Heterokaryon incompatibility domain-containing protein</fullName>
    </recommendedName>
</protein>
<dbReference type="OrthoDB" id="20872at2759"/>
<dbReference type="InterPro" id="IPR010730">
    <property type="entry name" value="HET"/>
</dbReference>
<gene>
    <name evidence="2" type="ORF">MYCGRDRAFT_51587</name>
</gene>